<keyword evidence="3" id="KW-1185">Reference proteome</keyword>
<reference evidence="2" key="1">
    <citation type="submission" date="2018-11" db="EMBL/GenBank/DDBJ databases">
        <authorList>
            <consortium name="Pathogen Informatics"/>
        </authorList>
    </citation>
    <scope>NUCLEOTIDE SEQUENCE</scope>
</reference>
<evidence type="ECO:0000256" key="1">
    <source>
        <dbReference type="SAM" id="MobiDB-lite"/>
    </source>
</evidence>
<name>A0A448WMR6_9PLAT</name>
<proteinExistence type="predicted"/>
<evidence type="ECO:0000313" key="3">
    <source>
        <dbReference type="Proteomes" id="UP000784294"/>
    </source>
</evidence>
<accession>A0A448WMR6</accession>
<evidence type="ECO:0000313" key="2">
    <source>
        <dbReference type="EMBL" id="VEL15543.1"/>
    </source>
</evidence>
<comment type="caution">
    <text evidence="2">The sequence shown here is derived from an EMBL/GenBank/DDBJ whole genome shotgun (WGS) entry which is preliminary data.</text>
</comment>
<dbReference type="Proteomes" id="UP000784294">
    <property type="component" value="Unassembled WGS sequence"/>
</dbReference>
<feature type="region of interest" description="Disordered" evidence="1">
    <location>
        <begin position="54"/>
        <end position="84"/>
    </location>
</feature>
<dbReference type="EMBL" id="CAAALY010024971">
    <property type="protein sequence ID" value="VEL15543.1"/>
    <property type="molecule type" value="Genomic_DNA"/>
</dbReference>
<organism evidence="2 3">
    <name type="scientific">Protopolystoma xenopodis</name>
    <dbReference type="NCBI Taxonomy" id="117903"/>
    <lineage>
        <taxon>Eukaryota</taxon>
        <taxon>Metazoa</taxon>
        <taxon>Spiralia</taxon>
        <taxon>Lophotrochozoa</taxon>
        <taxon>Platyhelminthes</taxon>
        <taxon>Monogenea</taxon>
        <taxon>Polyopisthocotylea</taxon>
        <taxon>Polystomatidea</taxon>
        <taxon>Polystomatidae</taxon>
        <taxon>Protopolystoma</taxon>
    </lineage>
</organism>
<feature type="compositionally biased region" description="Polar residues" evidence="1">
    <location>
        <begin position="69"/>
        <end position="84"/>
    </location>
</feature>
<sequence>MLPLSKRLHIIMEFKTGHFVVDAQIKLIMLSRYFIFALRGQLMLLSCRLPASDYEPTKRTSKRGFGIEQPQTLARQGYEQSQSL</sequence>
<dbReference type="AlphaFoldDB" id="A0A448WMR6"/>
<gene>
    <name evidence="2" type="ORF">PXEA_LOCUS8983</name>
</gene>
<protein>
    <submittedName>
        <fullName evidence="2">Uncharacterized protein</fullName>
    </submittedName>
</protein>